<feature type="compositionally biased region" description="Gly residues" evidence="1">
    <location>
        <begin position="65"/>
        <end position="75"/>
    </location>
</feature>
<accession>A0A9W7Y8G6</accession>
<reference evidence="3" key="1">
    <citation type="submission" date="2022-07" db="EMBL/GenBank/DDBJ databases">
        <title>Phylogenomic reconstructions and comparative analyses of Kickxellomycotina fungi.</title>
        <authorList>
            <person name="Reynolds N.K."/>
            <person name="Stajich J.E."/>
            <person name="Barry K."/>
            <person name="Grigoriev I.V."/>
            <person name="Crous P."/>
            <person name="Smith M.E."/>
        </authorList>
    </citation>
    <scope>NUCLEOTIDE SEQUENCE</scope>
    <source>
        <strain evidence="3">BCRC 34381</strain>
    </source>
</reference>
<comment type="caution">
    <text evidence="3">The sequence shown here is derived from an EMBL/GenBank/DDBJ whole genome shotgun (WGS) entry which is preliminary data.</text>
</comment>
<feature type="signal peptide" evidence="2">
    <location>
        <begin position="1"/>
        <end position="21"/>
    </location>
</feature>
<organism evidence="3 4">
    <name type="scientific">Coemansia biformis</name>
    <dbReference type="NCBI Taxonomy" id="1286918"/>
    <lineage>
        <taxon>Eukaryota</taxon>
        <taxon>Fungi</taxon>
        <taxon>Fungi incertae sedis</taxon>
        <taxon>Zoopagomycota</taxon>
        <taxon>Kickxellomycotina</taxon>
        <taxon>Kickxellomycetes</taxon>
        <taxon>Kickxellales</taxon>
        <taxon>Kickxellaceae</taxon>
        <taxon>Coemansia</taxon>
    </lineage>
</organism>
<dbReference type="Proteomes" id="UP001143981">
    <property type="component" value="Unassembled WGS sequence"/>
</dbReference>
<proteinExistence type="predicted"/>
<evidence type="ECO:0000256" key="2">
    <source>
        <dbReference type="SAM" id="SignalP"/>
    </source>
</evidence>
<sequence>MMVTTNILWSELLAGVPGCFGETALNTWVRVLDPTGKPFRGEHFDFEEVVHMDAVGISVITRATGNGGGDGGDGNGAAPRGRPRRGWCRHRGRRNQGPEFQYITELLADELAEDLGKCVFIDPGCRDILFCTHEDSTAENPQTYQYMWNQQSKEMRMKRFARIREKVKPEAVRVAEA</sequence>
<dbReference type="OrthoDB" id="2287941at2759"/>
<protein>
    <submittedName>
        <fullName evidence="3">Uncharacterized protein</fullName>
    </submittedName>
</protein>
<name>A0A9W7Y8G6_9FUNG</name>
<dbReference type="AlphaFoldDB" id="A0A9W7Y8G6"/>
<gene>
    <name evidence="3" type="ORF">LPJ61_004867</name>
</gene>
<feature type="region of interest" description="Disordered" evidence="1">
    <location>
        <begin position="62"/>
        <end position="85"/>
    </location>
</feature>
<dbReference type="EMBL" id="JANBOI010001300">
    <property type="protein sequence ID" value="KAJ1726930.1"/>
    <property type="molecule type" value="Genomic_DNA"/>
</dbReference>
<evidence type="ECO:0000313" key="4">
    <source>
        <dbReference type="Proteomes" id="UP001143981"/>
    </source>
</evidence>
<evidence type="ECO:0000256" key="1">
    <source>
        <dbReference type="SAM" id="MobiDB-lite"/>
    </source>
</evidence>
<keyword evidence="2" id="KW-0732">Signal</keyword>
<evidence type="ECO:0000313" key="3">
    <source>
        <dbReference type="EMBL" id="KAJ1726930.1"/>
    </source>
</evidence>
<feature type="chain" id="PRO_5040839039" evidence="2">
    <location>
        <begin position="22"/>
        <end position="177"/>
    </location>
</feature>
<keyword evidence="4" id="KW-1185">Reference proteome</keyword>